<gene>
    <name evidence="2" type="ORF">SAMN05443431_11317</name>
</gene>
<dbReference type="EMBL" id="FORM01000013">
    <property type="protein sequence ID" value="SFJ64156.1"/>
    <property type="molecule type" value="Genomic_DNA"/>
</dbReference>
<keyword evidence="1" id="KW-0812">Transmembrane</keyword>
<dbReference type="AlphaFoldDB" id="A0A1I3T3A7"/>
<keyword evidence="3" id="KW-1185">Reference proteome</keyword>
<dbReference type="Proteomes" id="UP000199559">
    <property type="component" value="Unassembled WGS sequence"/>
</dbReference>
<keyword evidence="1" id="KW-0472">Membrane</keyword>
<accession>A0A1I3T3A7</accession>
<dbReference type="RefSeq" id="WP_090842272.1">
    <property type="nucleotide sequence ID" value="NZ_FORM01000013.1"/>
</dbReference>
<evidence type="ECO:0000256" key="1">
    <source>
        <dbReference type="SAM" id="Phobius"/>
    </source>
</evidence>
<reference evidence="3" key="1">
    <citation type="submission" date="2016-10" db="EMBL/GenBank/DDBJ databases">
        <authorList>
            <person name="Varghese N."/>
            <person name="Submissions S."/>
        </authorList>
    </citation>
    <scope>NUCLEOTIDE SEQUENCE [LARGE SCALE GENOMIC DNA]</scope>
    <source>
        <strain evidence="3">DSM 28881</strain>
    </source>
</reference>
<evidence type="ECO:0000313" key="3">
    <source>
        <dbReference type="Proteomes" id="UP000199559"/>
    </source>
</evidence>
<evidence type="ECO:0000313" key="2">
    <source>
        <dbReference type="EMBL" id="SFJ64156.1"/>
    </source>
</evidence>
<name>A0A1I3T3A7_9FLAO</name>
<feature type="transmembrane region" description="Helical" evidence="1">
    <location>
        <begin position="5"/>
        <end position="23"/>
    </location>
</feature>
<sequence>MKKLILINAIVWASIVMVGAYLFKGDENWKYFFGLILVAFSIVNCLMANLIKKDKKSCSAFR</sequence>
<feature type="transmembrane region" description="Helical" evidence="1">
    <location>
        <begin position="29"/>
        <end position="51"/>
    </location>
</feature>
<proteinExistence type="predicted"/>
<protein>
    <submittedName>
        <fullName evidence="2">Uncharacterized protein</fullName>
    </submittedName>
</protein>
<keyword evidence="1" id="KW-1133">Transmembrane helix</keyword>
<organism evidence="2 3">
    <name type="scientific">Olleya namhaensis</name>
    <dbReference type="NCBI Taxonomy" id="1144750"/>
    <lineage>
        <taxon>Bacteria</taxon>
        <taxon>Pseudomonadati</taxon>
        <taxon>Bacteroidota</taxon>
        <taxon>Flavobacteriia</taxon>
        <taxon>Flavobacteriales</taxon>
        <taxon>Flavobacteriaceae</taxon>
    </lineage>
</organism>